<feature type="region of interest" description="Disordered" evidence="1">
    <location>
        <begin position="12"/>
        <end position="49"/>
    </location>
</feature>
<evidence type="ECO:0000256" key="1">
    <source>
        <dbReference type="SAM" id="MobiDB-lite"/>
    </source>
</evidence>
<accession>A0AAE1K2P0</accession>
<feature type="compositionally biased region" description="Polar residues" evidence="1">
    <location>
        <begin position="13"/>
        <end position="49"/>
    </location>
</feature>
<proteinExistence type="predicted"/>
<feature type="region of interest" description="Disordered" evidence="1">
    <location>
        <begin position="78"/>
        <end position="128"/>
    </location>
</feature>
<evidence type="ECO:0000313" key="2">
    <source>
        <dbReference type="EMBL" id="KAK3861383.1"/>
    </source>
</evidence>
<comment type="caution">
    <text evidence="2">The sequence shown here is derived from an EMBL/GenBank/DDBJ whole genome shotgun (WGS) entry which is preliminary data.</text>
</comment>
<organism evidence="2 3">
    <name type="scientific">Petrolisthes cinctipes</name>
    <name type="common">Flat porcelain crab</name>
    <dbReference type="NCBI Taxonomy" id="88211"/>
    <lineage>
        <taxon>Eukaryota</taxon>
        <taxon>Metazoa</taxon>
        <taxon>Ecdysozoa</taxon>
        <taxon>Arthropoda</taxon>
        <taxon>Crustacea</taxon>
        <taxon>Multicrustacea</taxon>
        <taxon>Malacostraca</taxon>
        <taxon>Eumalacostraca</taxon>
        <taxon>Eucarida</taxon>
        <taxon>Decapoda</taxon>
        <taxon>Pleocyemata</taxon>
        <taxon>Anomura</taxon>
        <taxon>Galatheoidea</taxon>
        <taxon>Porcellanidae</taxon>
        <taxon>Petrolisthes</taxon>
    </lineage>
</organism>
<dbReference type="Proteomes" id="UP001286313">
    <property type="component" value="Unassembled WGS sequence"/>
</dbReference>
<gene>
    <name evidence="2" type="ORF">Pcinc_032649</name>
</gene>
<protein>
    <submittedName>
        <fullName evidence="2">Uncharacterized protein</fullName>
    </submittedName>
</protein>
<reference evidence="2" key="1">
    <citation type="submission" date="2023-10" db="EMBL/GenBank/DDBJ databases">
        <title>Genome assemblies of two species of porcelain crab, Petrolisthes cinctipes and Petrolisthes manimaculis (Anomura: Porcellanidae).</title>
        <authorList>
            <person name="Angst P."/>
        </authorList>
    </citation>
    <scope>NUCLEOTIDE SEQUENCE</scope>
    <source>
        <strain evidence="2">PB745_01</strain>
        <tissue evidence="2">Gill</tissue>
    </source>
</reference>
<dbReference type="EMBL" id="JAWQEG010004496">
    <property type="protein sequence ID" value="KAK3861383.1"/>
    <property type="molecule type" value="Genomic_DNA"/>
</dbReference>
<keyword evidence="3" id="KW-1185">Reference proteome</keyword>
<name>A0AAE1K2P0_PETCI</name>
<evidence type="ECO:0000313" key="3">
    <source>
        <dbReference type="Proteomes" id="UP001286313"/>
    </source>
</evidence>
<feature type="compositionally biased region" description="Basic and acidic residues" evidence="1">
    <location>
        <begin position="89"/>
        <end position="128"/>
    </location>
</feature>
<dbReference type="AlphaFoldDB" id="A0AAE1K2P0"/>
<sequence length="128" mass="14068">MTANCCALPLVPSTRTPLFQDPTQPGPHSSRTPLFQNSTLSGPHSSRTPLFQVCSSEDRWSDEVRGGHWLVISGQTRGDEEGAWVEGWRNGENEGRRGRSGDGDEEGARVEGGKNGEEEGEWREEKGM</sequence>